<evidence type="ECO:0008006" key="5">
    <source>
        <dbReference type="Google" id="ProtNLM"/>
    </source>
</evidence>
<dbReference type="Proteomes" id="UP000471298">
    <property type="component" value="Unassembled WGS sequence"/>
</dbReference>
<evidence type="ECO:0000313" key="4">
    <source>
        <dbReference type="Proteomes" id="UP000471298"/>
    </source>
</evidence>
<keyword evidence="1" id="KW-0676">Redox-active center</keyword>
<dbReference type="PROSITE" id="PS00194">
    <property type="entry name" value="THIOREDOXIN_1"/>
    <property type="match status" value="1"/>
</dbReference>
<evidence type="ECO:0000313" key="3">
    <source>
        <dbReference type="EMBL" id="MPV85809.1"/>
    </source>
</evidence>
<dbReference type="CDD" id="cd02966">
    <property type="entry name" value="TlpA_like_family"/>
    <property type="match status" value="1"/>
</dbReference>
<keyword evidence="2" id="KW-0732">Signal</keyword>
<dbReference type="Gene3D" id="3.40.30.10">
    <property type="entry name" value="Glutaredoxin"/>
    <property type="match status" value="1"/>
</dbReference>
<organism evidence="3 4">
    <name type="scientific">Ostreibacterium oceani</name>
    <dbReference type="NCBI Taxonomy" id="2654998"/>
    <lineage>
        <taxon>Bacteria</taxon>
        <taxon>Pseudomonadati</taxon>
        <taxon>Pseudomonadota</taxon>
        <taxon>Gammaproteobacteria</taxon>
        <taxon>Cardiobacteriales</taxon>
        <taxon>Ostreibacteriaceae</taxon>
        <taxon>Ostreibacterium</taxon>
    </lineage>
</organism>
<evidence type="ECO:0000256" key="1">
    <source>
        <dbReference type="ARBA" id="ARBA00023284"/>
    </source>
</evidence>
<dbReference type="EMBL" id="WHNW01000003">
    <property type="protein sequence ID" value="MPV85809.1"/>
    <property type="molecule type" value="Genomic_DNA"/>
</dbReference>
<dbReference type="InParanoid" id="A0A6N7EWL3"/>
<keyword evidence="4" id="KW-1185">Reference proteome</keyword>
<dbReference type="RefSeq" id="WP_152809432.1">
    <property type="nucleotide sequence ID" value="NZ_WHNW01000003.1"/>
</dbReference>
<dbReference type="InterPro" id="IPR036249">
    <property type="entry name" value="Thioredoxin-like_sf"/>
</dbReference>
<protein>
    <recommendedName>
        <fullName evidence="5">Thioredoxin domain-containing protein</fullName>
    </recommendedName>
</protein>
<reference evidence="3 4" key="1">
    <citation type="submission" date="2019-10" db="EMBL/GenBank/DDBJ databases">
        <title>Cardiobacteriales fam. a chemoheterotrophic member of the order Cardiobacteriales, and proposal of Cardiobacteriales fam. nov.</title>
        <authorList>
            <person name="Wang C."/>
        </authorList>
    </citation>
    <scope>NUCLEOTIDE SEQUENCE [LARGE SCALE GENOMIC DNA]</scope>
    <source>
        <strain evidence="3 4">ML27</strain>
    </source>
</reference>
<gene>
    <name evidence="3" type="ORF">GCU85_03530</name>
</gene>
<proteinExistence type="predicted"/>
<feature type="signal peptide" evidence="2">
    <location>
        <begin position="1"/>
        <end position="22"/>
    </location>
</feature>
<evidence type="ECO:0000256" key="2">
    <source>
        <dbReference type="SAM" id="SignalP"/>
    </source>
</evidence>
<accession>A0A6N7EWL3</accession>
<dbReference type="InterPro" id="IPR017937">
    <property type="entry name" value="Thioredoxin_CS"/>
</dbReference>
<dbReference type="AlphaFoldDB" id="A0A6N7EWL3"/>
<sequence>MNVAAWCNLVFRLSGAFILTVASISVTLAQSSKEQAAPAQSSPGQAALGCEIPAPFEAITEPDTYARYQLTNVATVADVPQLTAMIAPETQSATASATQSTTASKNPAVILLNMWASWCPSCREELPELAAIASAFSAGMSAGMSAEVSADMSGYIIAANVGDTPAVVAEISAPLHASLAVPIVDNPSVLADLDLAGLPATLVWQTRQGKIYLGMGRLPEPALLKAWLVCLASQE</sequence>
<name>A0A6N7EWL3_9GAMM</name>
<dbReference type="SUPFAM" id="SSF52833">
    <property type="entry name" value="Thioredoxin-like"/>
    <property type="match status" value="1"/>
</dbReference>
<feature type="chain" id="PRO_5027040260" description="Thioredoxin domain-containing protein" evidence="2">
    <location>
        <begin position="23"/>
        <end position="235"/>
    </location>
</feature>
<comment type="caution">
    <text evidence="3">The sequence shown here is derived from an EMBL/GenBank/DDBJ whole genome shotgun (WGS) entry which is preliminary data.</text>
</comment>